<evidence type="ECO:0000313" key="1">
    <source>
        <dbReference type="EMBL" id="JAD17449.1"/>
    </source>
</evidence>
<accession>A0A0A9TJZ2</accession>
<sequence length="53" mass="6340">MGHEILAWVFVRLGRSVDPTFYCYYSITHRFRVELMKKPIIMFLPSAYSIFHA</sequence>
<dbReference type="AlphaFoldDB" id="A0A0A9TJZ2"/>
<protein>
    <submittedName>
        <fullName evidence="1">Uncharacterized protein</fullName>
    </submittedName>
</protein>
<proteinExistence type="predicted"/>
<dbReference type="EMBL" id="GBRH01280446">
    <property type="protein sequence ID" value="JAD17449.1"/>
    <property type="molecule type" value="Transcribed_RNA"/>
</dbReference>
<name>A0A0A9TJZ2_ARUDO</name>
<organism evidence="1">
    <name type="scientific">Arundo donax</name>
    <name type="common">Giant reed</name>
    <name type="synonym">Donax arundinaceus</name>
    <dbReference type="NCBI Taxonomy" id="35708"/>
    <lineage>
        <taxon>Eukaryota</taxon>
        <taxon>Viridiplantae</taxon>
        <taxon>Streptophyta</taxon>
        <taxon>Embryophyta</taxon>
        <taxon>Tracheophyta</taxon>
        <taxon>Spermatophyta</taxon>
        <taxon>Magnoliopsida</taxon>
        <taxon>Liliopsida</taxon>
        <taxon>Poales</taxon>
        <taxon>Poaceae</taxon>
        <taxon>PACMAD clade</taxon>
        <taxon>Arundinoideae</taxon>
        <taxon>Arundineae</taxon>
        <taxon>Arundo</taxon>
    </lineage>
</organism>
<reference evidence="1" key="1">
    <citation type="submission" date="2014-09" db="EMBL/GenBank/DDBJ databases">
        <authorList>
            <person name="Magalhaes I.L.F."/>
            <person name="Oliveira U."/>
            <person name="Santos F.R."/>
            <person name="Vidigal T.H.D.A."/>
            <person name="Brescovit A.D."/>
            <person name="Santos A.J."/>
        </authorList>
    </citation>
    <scope>NUCLEOTIDE SEQUENCE</scope>
    <source>
        <tissue evidence="1">Shoot tissue taken approximately 20 cm above the soil surface</tissue>
    </source>
</reference>
<reference evidence="1" key="2">
    <citation type="journal article" date="2015" name="Data Brief">
        <title>Shoot transcriptome of the giant reed, Arundo donax.</title>
        <authorList>
            <person name="Barrero R.A."/>
            <person name="Guerrero F.D."/>
            <person name="Moolhuijzen P."/>
            <person name="Goolsby J.A."/>
            <person name="Tidwell J."/>
            <person name="Bellgard S.E."/>
            <person name="Bellgard M.I."/>
        </authorList>
    </citation>
    <scope>NUCLEOTIDE SEQUENCE</scope>
    <source>
        <tissue evidence="1">Shoot tissue taken approximately 20 cm above the soil surface</tissue>
    </source>
</reference>